<dbReference type="OrthoDB" id="8023605at2759"/>
<keyword evidence="1" id="KW-0472">Membrane</keyword>
<dbReference type="Proteomes" id="UP000812287">
    <property type="component" value="Unassembled WGS sequence"/>
</dbReference>
<sequence>NFKLSALVLVLNKKIKVNTNRKFCLHYLGLMVVVQCTQGGACYLAELDGTVLQLKFAAFWLVLYYVRLKNEFKVTEFMDMSHFMGLFDDDINNT</sequence>
<name>A0A9P7VPS8_9AGAR</name>
<feature type="non-terminal residue" evidence="2">
    <location>
        <position position="1"/>
    </location>
</feature>
<evidence type="ECO:0000313" key="3">
    <source>
        <dbReference type="Proteomes" id="UP000812287"/>
    </source>
</evidence>
<evidence type="ECO:0000256" key="1">
    <source>
        <dbReference type="SAM" id="Phobius"/>
    </source>
</evidence>
<gene>
    <name evidence="2" type="ORF">BT62DRAFT_900015</name>
</gene>
<comment type="caution">
    <text evidence="2">The sequence shown here is derived from an EMBL/GenBank/DDBJ whole genome shotgun (WGS) entry which is preliminary data.</text>
</comment>
<keyword evidence="1" id="KW-1133">Transmembrane helix</keyword>
<protein>
    <submittedName>
        <fullName evidence="2">Uncharacterized protein</fullName>
    </submittedName>
</protein>
<reference evidence="2" key="1">
    <citation type="submission" date="2020-11" db="EMBL/GenBank/DDBJ databases">
        <title>Adaptations for nitrogen fixation in a non-lichenized fungal sporocarp promotes dispersal by wood-feeding termites.</title>
        <authorList>
            <consortium name="DOE Joint Genome Institute"/>
            <person name="Koch R.A."/>
            <person name="Yoon G."/>
            <person name="Arayal U."/>
            <person name="Lail K."/>
            <person name="Amirebrahimi M."/>
            <person name="Labutti K."/>
            <person name="Lipzen A."/>
            <person name="Riley R."/>
            <person name="Barry K."/>
            <person name="Henrissat B."/>
            <person name="Grigoriev I.V."/>
            <person name="Herr J.R."/>
            <person name="Aime M.C."/>
        </authorList>
    </citation>
    <scope>NUCLEOTIDE SEQUENCE</scope>
    <source>
        <strain evidence="2">MCA 3950</strain>
    </source>
</reference>
<organism evidence="2 3">
    <name type="scientific">Guyanagaster necrorhizus</name>
    <dbReference type="NCBI Taxonomy" id="856835"/>
    <lineage>
        <taxon>Eukaryota</taxon>
        <taxon>Fungi</taxon>
        <taxon>Dikarya</taxon>
        <taxon>Basidiomycota</taxon>
        <taxon>Agaricomycotina</taxon>
        <taxon>Agaricomycetes</taxon>
        <taxon>Agaricomycetidae</taxon>
        <taxon>Agaricales</taxon>
        <taxon>Marasmiineae</taxon>
        <taxon>Physalacriaceae</taxon>
        <taxon>Guyanagaster</taxon>
    </lineage>
</organism>
<feature type="transmembrane region" description="Helical" evidence="1">
    <location>
        <begin position="23"/>
        <end position="45"/>
    </location>
</feature>
<dbReference type="GeneID" id="66105688"/>
<keyword evidence="3" id="KW-1185">Reference proteome</keyword>
<feature type="transmembrane region" description="Helical" evidence="1">
    <location>
        <begin position="51"/>
        <end position="68"/>
    </location>
</feature>
<dbReference type="RefSeq" id="XP_043037872.1">
    <property type="nucleotide sequence ID" value="XM_043183391.1"/>
</dbReference>
<dbReference type="AlphaFoldDB" id="A0A9P7VPS8"/>
<dbReference type="EMBL" id="MU250540">
    <property type="protein sequence ID" value="KAG7444372.1"/>
    <property type="molecule type" value="Genomic_DNA"/>
</dbReference>
<keyword evidence="1" id="KW-0812">Transmembrane</keyword>
<evidence type="ECO:0000313" key="2">
    <source>
        <dbReference type="EMBL" id="KAG7444372.1"/>
    </source>
</evidence>
<accession>A0A9P7VPS8</accession>
<proteinExistence type="predicted"/>